<dbReference type="AlphaFoldDB" id="A0A5C6FAG9"/>
<keyword evidence="2" id="KW-1185">Reference proteome</keyword>
<organism evidence="1 2">
    <name type="scientific">Rubripirellula tenax</name>
    <dbReference type="NCBI Taxonomy" id="2528015"/>
    <lineage>
        <taxon>Bacteria</taxon>
        <taxon>Pseudomonadati</taxon>
        <taxon>Planctomycetota</taxon>
        <taxon>Planctomycetia</taxon>
        <taxon>Pirellulales</taxon>
        <taxon>Pirellulaceae</taxon>
        <taxon>Rubripirellula</taxon>
    </lineage>
</organism>
<sequence>MIACLPISLWSGGKPNKQTFELIRYYFQGLASEDELRSTLRISVKLRKRRWLGLSLQQTRSSLTLR</sequence>
<protein>
    <submittedName>
        <fullName evidence="1">Uncharacterized protein</fullName>
    </submittedName>
</protein>
<proteinExistence type="predicted"/>
<comment type="caution">
    <text evidence="1">The sequence shown here is derived from an EMBL/GenBank/DDBJ whole genome shotgun (WGS) entry which is preliminary data.</text>
</comment>
<dbReference type="Proteomes" id="UP000318288">
    <property type="component" value="Unassembled WGS sequence"/>
</dbReference>
<name>A0A5C6FAG9_9BACT</name>
<evidence type="ECO:0000313" key="2">
    <source>
        <dbReference type="Proteomes" id="UP000318288"/>
    </source>
</evidence>
<evidence type="ECO:0000313" key="1">
    <source>
        <dbReference type="EMBL" id="TWU56589.1"/>
    </source>
</evidence>
<accession>A0A5C6FAG9</accession>
<gene>
    <name evidence="1" type="ORF">Poly51_25050</name>
</gene>
<dbReference type="EMBL" id="SJPW01000003">
    <property type="protein sequence ID" value="TWU56589.1"/>
    <property type="molecule type" value="Genomic_DNA"/>
</dbReference>
<reference evidence="1 2" key="1">
    <citation type="submission" date="2019-02" db="EMBL/GenBank/DDBJ databases">
        <title>Deep-cultivation of Planctomycetes and their phenomic and genomic characterization uncovers novel biology.</title>
        <authorList>
            <person name="Wiegand S."/>
            <person name="Jogler M."/>
            <person name="Boedeker C."/>
            <person name="Pinto D."/>
            <person name="Vollmers J."/>
            <person name="Rivas-Marin E."/>
            <person name="Kohn T."/>
            <person name="Peeters S.H."/>
            <person name="Heuer A."/>
            <person name="Rast P."/>
            <person name="Oberbeckmann S."/>
            <person name="Bunk B."/>
            <person name="Jeske O."/>
            <person name="Meyerdierks A."/>
            <person name="Storesund J.E."/>
            <person name="Kallscheuer N."/>
            <person name="Luecker S."/>
            <person name="Lage O.M."/>
            <person name="Pohl T."/>
            <person name="Merkel B.J."/>
            <person name="Hornburger P."/>
            <person name="Mueller R.-W."/>
            <person name="Bruemmer F."/>
            <person name="Labrenz M."/>
            <person name="Spormann A.M."/>
            <person name="Op Den Camp H."/>
            <person name="Overmann J."/>
            <person name="Amann R."/>
            <person name="Jetten M.S.M."/>
            <person name="Mascher T."/>
            <person name="Medema M.H."/>
            <person name="Devos D.P."/>
            <person name="Kaster A.-K."/>
            <person name="Ovreas L."/>
            <person name="Rohde M."/>
            <person name="Galperin M.Y."/>
            <person name="Jogler C."/>
        </authorList>
    </citation>
    <scope>NUCLEOTIDE SEQUENCE [LARGE SCALE GENOMIC DNA]</scope>
    <source>
        <strain evidence="1 2">Poly51</strain>
    </source>
</reference>